<evidence type="ECO:0000313" key="7">
    <source>
        <dbReference type="Proteomes" id="UP000199305"/>
    </source>
</evidence>
<evidence type="ECO:0000256" key="5">
    <source>
        <dbReference type="RuleBase" id="RU361279"/>
    </source>
</evidence>
<proteinExistence type="inferred from homology"/>
<accession>A0A1G8YF27</accession>
<reference evidence="7" key="1">
    <citation type="submission" date="2016-10" db="EMBL/GenBank/DDBJ databases">
        <authorList>
            <person name="Varghese N."/>
            <person name="Submissions S."/>
        </authorList>
    </citation>
    <scope>NUCLEOTIDE SEQUENCE [LARGE SCALE GENOMIC DNA]</scope>
    <source>
        <strain evidence="7">CGMCC 1.10658</strain>
    </source>
</reference>
<evidence type="ECO:0000256" key="2">
    <source>
        <dbReference type="ARBA" id="ARBA00022741"/>
    </source>
</evidence>
<sequence length="192" mass="21879">MSESKAELRRTMRNARRGLSVYQQRLAAHSAINSLRTAPEFRTARRVGIYWPMDGELNLLGLARRFPDKRFYLPLLPREPRPHLRFCHWRGGALTFRNRFGIPEPVRGDSRSPLGLDLVLVPLVAFDPSGARLGMGAGFYDRTFAFKRHFPGAGPAMIGAAHQLQCVEHLPTDSWDIPLDAVVTDRRLYRCR</sequence>
<keyword evidence="5" id="KW-0460">Magnesium</keyword>
<comment type="cofactor">
    <cofactor evidence="5">
        <name>Mg(2+)</name>
        <dbReference type="ChEBI" id="CHEBI:18420"/>
    </cofactor>
</comment>
<dbReference type="GO" id="GO:0030272">
    <property type="term" value="F:5-formyltetrahydrofolate cyclo-ligase activity"/>
    <property type="evidence" value="ECO:0007669"/>
    <property type="project" value="UniProtKB-EC"/>
</dbReference>
<dbReference type="InterPro" id="IPR037171">
    <property type="entry name" value="NagB/RpiA_transferase-like"/>
</dbReference>
<dbReference type="OrthoDB" id="9801938at2"/>
<dbReference type="EC" id="6.3.3.2" evidence="5"/>
<dbReference type="Gene3D" id="3.40.50.10420">
    <property type="entry name" value="NagB/RpiA/CoA transferase-like"/>
    <property type="match status" value="1"/>
</dbReference>
<dbReference type="NCBIfam" id="TIGR02727">
    <property type="entry name" value="MTHFS_bact"/>
    <property type="match status" value="1"/>
</dbReference>
<gene>
    <name evidence="6" type="ORF">SAMN05216212_1475</name>
</gene>
<dbReference type="AlphaFoldDB" id="A0A1G8YF27"/>
<dbReference type="GO" id="GO:0035999">
    <property type="term" value="P:tetrahydrofolate interconversion"/>
    <property type="evidence" value="ECO:0007669"/>
    <property type="project" value="TreeGrafter"/>
</dbReference>
<dbReference type="GO" id="GO:0005524">
    <property type="term" value="F:ATP binding"/>
    <property type="evidence" value="ECO:0007669"/>
    <property type="project" value="UniProtKB-KW"/>
</dbReference>
<keyword evidence="5" id="KW-0479">Metal-binding</keyword>
<comment type="catalytic activity">
    <reaction evidence="5">
        <text>(6S)-5-formyl-5,6,7,8-tetrahydrofolate + ATP = (6R)-5,10-methenyltetrahydrofolate + ADP + phosphate</text>
        <dbReference type="Rhea" id="RHEA:10488"/>
        <dbReference type="ChEBI" id="CHEBI:30616"/>
        <dbReference type="ChEBI" id="CHEBI:43474"/>
        <dbReference type="ChEBI" id="CHEBI:57455"/>
        <dbReference type="ChEBI" id="CHEBI:57457"/>
        <dbReference type="ChEBI" id="CHEBI:456216"/>
        <dbReference type="EC" id="6.3.3.2"/>
    </reaction>
</comment>
<feature type="binding site" evidence="4">
    <location>
        <begin position="132"/>
        <end position="140"/>
    </location>
    <ligand>
        <name>ATP</name>
        <dbReference type="ChEBI" id="CHEBI:30616"/>
    </ligand>
</feature>
<comment type="similarity">
    <text evidence="1 5">Belongs to the 5-formyltetrahydrofolate cyclo-ligase family.</text>
</comment>
<dbReference type="PANTHER" id="PTHR23407:SF1">
    <property type="entry name" value="5-FORMYLTETRAHYDROFOLATE CYCLO-LIGASE"/>
    <property type="match status" value="1"/>
</dbReference>
<dbReference type="RefSeq" id="WP_091510816.1">
    <property type="nucleotide sequence ID" value="NZ_FNFH01000002.1"/>
</dbReference>
<dbReference type="GO" id="GO:0046872">
    <property type="term" value="F:metal ion binding"/>
    <property type="evidence" value="ECO:0007669"/>
    <property type="project" value="UniProtKB-KW"/>
</dbReference>
<dbReference type="InterPro" id="IPR024185">
    <property type="entry name" value="FTHF_cligase-like_sf"/>
</dbReference>
<dbReference type="GO" id="GO:0009396">
    <property type="term" value="P:folic acid-containing compound biosynthetic process"/>
    <property type="evidence" value="ECO:0007669"/>
    <property type="project" value="TreeGrafter"/>
</dbReference>
<name>A0A1G8YF27_9GAMM</name>
<protein>
    <recommendedName>
        <fullName evidence="5">5-formyltetrahydrofolate cyclo-ligase</fullName>
        <ecNumber evidence="5">6.3.3.2</ecNumber>
    </recommendedName>
</protein>
<feature type="binding site" evidence="4">
    <location>
        <begin position="5"/>
        <end position="9"/>
    </location>
    <ligand>
        <name>ATP</name>
        <dbReference type="ChEBI" id="CHEBI:30616"/>
    </ligand>
</feature>
<feature type="binding site" evidence="4">
    <location>
        <position position="56"/>
    </location>
    <ligand>
        <name>substrate</name>
    </ligand>
</feature>
<dbReference type="SUPFAM" id="SSF100950">
    <property type="entry name" value="NagB/RpiA/CoA transferase-like"/>
    <property type="match status" value="1"/>
</dbReference>
<keyword evidence="6" id="KW-0436">Ligase</keyword>
<keyword evidence="2 4" id="KW-0547">Nucleotide-binding</keyword>
<evidence type="ECO:0000256" key="3">
    <source>
        <dbReference type="ARBA" id="ARBA00022840"/>
    </source>
</evidence>
<evidence type="ECO:0000313" key="6">
    <source>
        <dbReference type="EMBL" id="SDK01529.1"/>
    </source>
</evidence>
<organism evidence="6 7">
    <name type="scientific">Microbulbifer yueqingensis</name>
    <dbReference type="NCBI Taxonomy" id="658219"/>
    <lineage>
        <taxon>Bacteria</taxon>
        <taxon>Pseudomonadati</taxon>
        <taxon>Pseudomonadota</taxon>
        <taxon>Gammaproteobacteria</taxon>
        <taxon>Cellvibrionales</taxon>
        <taxon>Microbulbiferaceae</taxon>
        <taxon>Microbulbifer</taxon>
    </lineage>
</organism>
<evidence type="ECO:0000256" key="1">
    <source>
        <dbReference type="ARBA" id="ARBA00010638"/>
    </source>
</evidence>
<dbReference type="STRING" id="658219.SAMN05216212_1475"/>
<dbReference type="Pfam" id="PF01812">
    <property type="entry name" value="5-FTHF_cyc-lig"/>
    <property type="match status" value="1"/>
</dbReference>
<dbReference type="InterPro" id="IPR002698">
    <property type="entry name" value="FTHF_cligase"/>
</dbReference>
<keyword evidence="7" id="KW-1185">Reference proteome</keyword>
<evidence type="ECO:0000256" key="4">
    <source>
        <dbReference type="PIRSR" id="PIRSR006806-1"/>
    </source>
</evidence>
<dbReference type="PIRSF" id="PIRSF006806">
    <property type="entry name" value="FTHF_cligase"/>
    <property type="match status" value="1"/>
</dbReference>
<dbReference type="PANTHER" id="PTHR23407">
    <property type="entry name" value="ATPASE INHIBITOR/5-FORMYLTETRAHYDROFOLATE CYCLO-LIGASE"/>
    <property type="match status" value="1"/>
</dbReference>
<dbReference type="Proteomes" id="UP000199305">
    <property type="component" value="Unassembled WGS sequence"/>
</dbReference>
<dbReference type="EMBL" id="FNFH01000002">
    <property type="protein sequence ID" value="SDK01529.1"/>
    <property type="molecule type" value="Genomic_DNA"/>
</dbReference>
<keyword evidence="3 4" id="KW-0067">ATP-binding</keyword>